<feature type="region of interest" description="Disordered" evidence="1">
    <location>
        <begin position="75"/>
        <end position="94"/>
    </location>
</feature>
<dbReference type="Proteomes" id="UP001054945">
    <property type="component" value="Unassembled WGS sequence"/>
</dbReference>
<evidence type="ECO:0000313" key="2">
    <source>
        <dbReference type="EMBL" id="GIY00502.1"/>
    </source>
</evidence>
<accession>A0AAV4PTX1</accession>
<sequence>MAVNFRRRDNYSLRKNLRRLPAEAGNDGYWEQSPRAPVVIWTGRSVNFALLREPGKNNILGATIELDVCEQPVLERSQNTKSPRRAELSHPERHTLNGRWQEKKLCFLTL</sequence>
<protein>
    <submittedName>
        <fullName evidence="2">Uncharacterized protein</fullName>
    </submittedName>
</protein>
<comment type="caution">
    <text evidence="2">The sequence shown here is derived from an EMBL/GenBank/DDBJ whole genome shotgun (WGS) entry which is preliminary data.</text>
</comment>
<keyword evidence="3" id="KW-1185">Reference proteome</keyword>
<name>A0AAV4PTX1_CAEEX</name>
<feature type="compositionally biased region" description="Basic and acidic residues" evidence="1">
    <location>
        <begin position="84"/>
        <end position="94"/>
    </location>
</feature>
<proteinExistence type="predicted"/>
<evidence type="ECO:0000313" key="3">
    <source>
        <dbReference type="Proteomes" id="UP001054945"/>
    </source>
</evidence>
<dbReference type="EMBL" id="BPLR01005187">
    <property type="protein sequence ID" value="GIY00502.1"/>
    <property type="molecule type" value="Genomic_DNA"/>
</dbReference>
<reference evidence="2 3" key="1">
    <citation type="submission" date="2021-06" db="EMBL/GenBank/DDBJ databases">
        <title>Caerostris extrusa draft genome.</title>
        <authorList>
            <person name="Kono N."/>
            <person name="Arakawa K."/>
        </authorList>
    </citation>
    <scope>NUCLEOTIDE SEQUENCE [LARGE SCALE GENOMIC DNA]</scope>
</reference>
<organism evidence="2 3">
    <name type="scientific">Caerostris extrusa</name>
    <name type="common">Bark spider</name>
    <name type="synonym">Caerostris bankana</name>
    <dbReference type="NCBI Taxonomy" id="172846"/>
    <lineage>
        <taxon>Eukaryota</taxon>
        <taxon>Metazoa</taxon>
        <taxon>Ecdysozoa</taxon>
        <taxon>Arthropoda</taxon>
        <taxon>Chelicerata</taxon>
        <taxon>Arachnida</taxon>
        <taxon>Araneae</taxon>
        <taxon>Araneomorphae</taxon>
        <taxon>Entelegynae</taxon>
        <taxon>Araneoidea</taxon>
        <taxon>Araneidae</taxon>
        <taxon>Caerostris</taxon>
    </lineage>
</organism>
<dbReference type="AlphaFoldDB" id="A0AAV4PTX1"/>
<evidence type="ECO:0000256" key="1">
    <source>
        <dbReference type="SAM" id="MobiDB-lite"/>
    </source>
</evidence>
<gene>
    <name evidence="2" type="ORF">CEXT_627641</name>
</gene>